<dbReference type="EMBL" id="JACRTJ010000016">
    <property type="protein sequence ID" value="MBC8599057.1"/>
    <property type="molecule type" value="Genomic_DNA"/>
</dbReference>
<evidence type="ECO:0000313" key="4">
    <source>
        <dbReference type="EMBL" id="MBC8599057.1"/>
    </source>
</evidence>
<evidence type="ECO:0000256" key="1">
    <source>
        <dbReference type="ARBA" id="ARBA00022737"/>
    </source>
</evidence>
<proteinExistence type="predicted"/>
<feature type="chain" id="PRO_5045126751" evidence="3">
    <location>
        <begin position="28"/>
        <end position="471"/>
    </location>
</feature>
<feature type="signal peptide" evidence="3">
    <location>
        <begin position="1"/>
        <end position="27"/>
    </location>
</feature>
<protein>
    <submittedName>
        <fullName evidence="4">Cell wall-binding protein</fullName>
    </submittedName>
</protein>
<dbReference type="Proteomes" id="UP000647491">
    <property type="component" value="Unassembled WGS sequence"/>
</dbReference>
<keyword evidence="1" id="KW-0677">Repeat</keyword>
<dbReference type="PROSITE" id="PS51170">
    <property type="entry name" value="CW"/>
    <property type="match status" value="1"/>
</dbReference>
<evidence type="ECO:0000256" key="3">
    <source>
        <dbReference type="SAM" id="SignalP"/>
    </source>
</evidence>
<keyword evidence="5" id="KW-1185">Reference proteome</keyword>
<organism evidence="4 5">
    <name type="scientific">Enterocloster hominis</name>
    <name type="common">ex Liu et al. 2021</name>
    <dbReference type="NCBI Taxonomy" id="2763663"/>
    <lineage>
        <taxon>Bacteria</taxon>
        <taxon>Bacillati</taxon>
        <taxon>Bacillota</taxon>
        <taxon>Clostridia</taxon>
        <taxon>Lachnospirales</taxon>
        <taxon>Lachnospiraceae</taxon>
        <taxon>Enterocloster</taxon>
    </lineage>
</organism>
<dbReference type="RefSeq" id="WP_215653312.1">
    <property type="nucleotide sequence ID" value="NZ_JACRTJ010000016.1"/>
</dbReference>
<evidence type="ECO:0000313" key="5">
    <source>
        <dbReference type="Proteomes" id="UP000647491"/>
    </source>
</evidence>
<sequence>MKKANFCYAVLTASAVLTLGTVFSASAAQWQALGDEWVYVQNDGEYFKDGWKQDGNLYYYLGSDGIMLRRTLIEDDDNYYYLGSSGAMATNVWKFIQNPEWQGDELVGEGSWYYFGSNGKAIKSDGSKAKVYEVGDKKYVFDHYGRMMSGWVTESGEYVESEDDWANGLYYADGEGDGSVVTNAWVYTTVPDDTNEDETEPTYHFYFGSNGKKTVSTKKSIGGKEYFFDERGVAQYGWHKGDDGDWDWSYYGDSEEPYLRTGWFQAVPDSEMHSSAHDDGSVYWYYSTSAGKTAVSEFRTIDGKTYAFNEYGELVTGLKKVKVDSSDKKKIESISSIDYISDIENVEENVYVCYFGGDGAAKTGTQTLTIDGSSYTFDFKSSGSPKGAGTNGINDNYIYVNGRRLAAEEDSKYGIVEYDGKRYLVNESGAIQKNKKNVKDADGYYYCTGKHGIVVHEHLEEKCTEKEHKEE</sequence>
<dbReference type="Pfam" id="PF19127">
    <property type="entry name" value="Choline_bind_3"/>
    <property type="match status" value="1"/>
</dbReference>
<dbReference type="InterPro" id="IPR018337">
    <property type="entry name" value="Cell_wall/Cho-bd_repeat"/>
</dbReference>
<accession>A0ABR7NSH2</accession>
<gene>
    <name evidence="4" type="ORF">H8708_07410</name>
</gene>
<dbReference type="Gene3D" id="2.10.270.10">
    <property type="entry name" value="Cholin Binding"/>
    <property type="match status" value="4"/>
</dbReference>
<evidence type="ECO:0000256" key="2">
    <source>
        <dbReference type="PROSITE-ProRule" id="PRU00591"/>
    </source>
</evidence>
<keyword evidence="3" id="KW-0732">Signal</keyword>
<reference evidence="4 5" key="1">
    <citation type="submission" date="2020-08" db="EMBL/GenBank/DDBJ databases">
        <title>Genome public.</title>
        <authorList>
            <person name="Liu C."/>
            <person name="Sun Q."/>
        </authorList>
    </citation>
    <scope>NUCLEOTIDE SEQUENCE [LARGE SCALE GENOMIC DNA]</scope>
    <source>
        <strain evidence="4 5">BX10</strain>
    </source>
</reference>
<comment type="caution">
    <text evidence="4">The sequence shown here is derived from an EMBL/GenBank/DDBJ whole genome shotgun (WGS) entry which is preliminary data.</text>
</comment>
<feature type="repeat" description="Cell wall-binding" evidence="2">
    <location>
        <begin position="48"/>
        <end position="67"/>
    </location>
</feature>
<name>A0ABR7NSH2_9FIRM</name>
<dbReference type="SUPFAM" id="SSF69360">
    <property type="entry name" value="Cell wall binding repeat"/>
    <property type="match status" value="2"/>
</dbReference>
<dbReference type="Pfam" id="PF01473">
    <property type="entry name" value="Choline_bind_1"/>
    <property type="match status" value="1"/>
</dbReference>